<organism evidence="3 4">
    <name type="scientific">Durusdinium trenchii</name>
    <dbReference type="NCBI Taxonomy" id="1381693"/>
    <lineage>
        <taxon>Eukaryota</taxon>
        <taxon>Sar</taxon>
        <taxon>Alveolata</taxon>
        <taxon>Dinophyceae</taxon>
        <taxon>Suessiales</taxon>
        <taxon>Symbiodiniaceae</taxon>
        <taxon>Durusdinium</taxon>
    </lineage>
</organism>
<feature type="region of interest" description="Disordered" evidence="1">
    <location>
        <begin position="183"/>
        <end position="208"/>
    </location>
</feature>
<keyword evidence="2" id="KW-0812">Transmembrane</keyword>
<gene>
    <name evidence="3" type="ORF">CCMP2556_LOCUS33859</name>
</gene>
<keyword evidence="2" id="KW-0472">Membrane</keyword>
<evidence type="ECO:0000313" key="3">
    <source>
        <dbReference type="EMBL" id="CAK9068875.1"/>
    </source>
</evidence>
<keyword evidence="2" id="KW-1133">Transmembrane helix</keyword>
<protein>
    <submittedName>
        <fullName evidence="3">Uncharacterized protein</fullName>
    </submittedName>
</protein>
<feature type="compositionally biased region" description="Basic and acidic residues" evidence="1">
    <location>
        <begin position="366"/>
        <end position="386"/>
    </location>
</feature>
<reference evidence="3 4" key="1">
    <citation type="submission" date="2024-02" db="EMBL/GenBank/DDBJ databases">
        <authorList>
            <person name="Chen Y."/>
            <person name="Shah S."/>
            <person name="Dougan E. K."/>
            <person name="Thang M."/>
            <person name="Chan C."/>
        </authorList>
    </citation>
    <scope>NUCLEOTIDE SEQUENCE [LARGE SCALE GENOMIC DNA]</scope>
</reference>
<evidence type="ECO:0000256" key="1">
    <source>
        <dbReference type="SAM" id="MobiDB-lite"/>
    </source>
</evidence>
<feature type="transmembrane region" description="Helical" evidence="2">
    <location>
        <begin position="220"/>
        <end position="248"/>
    </location>
</feature>
<proteinExistence type="predicted"/>
<feature type="region of interest" description="Disordered" evidence="1">
    <location>
        <begin position="357"/>
        <end position="448"/>
    </location>
</feature>
<keyword evidence="4" id="KW-1185">Reference proteome</keyword>
<evidence type="ECO:0000256" key="2">
    <source>
        <dbReference type="SAM" id="Phobius"/>
    </source>
</evidence>
<evidence type="ECO:0000313" key="4">
    <source>
        <dbReference type="Proteomes" id="UP001642484"/>
    </source>
</evidence>
<accession>A0ABP0NYJ5</accession>
<dbReference type="Proteomes" id="UP001642484">
    <property type="component" value="Unassembled WGS sequence"/>
</dbReference>
<comment type="caution">
    <text evidence="3">The sequence shown here is derived from an EMBL/GenBank/DDBJ whole genome shotgun (WGS) entry which is preliminary data.</text>
</comment>
<sequence>MSDRRKLQSYEHLPHYLTDPIWDVLTTGTRERAVGALLQHAWQLGLRCPSEQTFSTLHNLMELARERKQPTSAFERYQAVATLKCQWKKYKSTMKQQDHQYHEYVETLPRDTKDLPAGYYLVAFSEHELAPCRIPVDELLMAVGATKLRWSKKSDEKPSSASSGGSDLQLVELAFRLGQSSSAYHRQDSGELSQPAFPRRSETPAPSPLPLEEPSMFEGFLVMFCCACIDMCAYTNVCVCLILLNIYIYTYIYVYIYIYIVRVYMYISLCVYAGGKQSGWYLGLQRLYLIIPPKFVNLRRTHRNCALILQDCRRDVQGRPCVEDQLAPEVHPCVEENDLSLNGDGAELANDAKLTIDAEPPPAVSPEEKLQHALIKRDASKQEGRLIKAKAKPCMKRPASDAGSLKPQVAPKNSSTSKGKTKSSSSPKQGSQKVASSKRSTLKRPASKVVPKMTRECVYSRAYHAAHRTSDHILFPACTSGVFRRLCICGASHCYILYTSSFCFLA</sequence>
<feature type="compositionally biased region" description="Low complexity" evidence="1">
    <location>
        <begin position="411"/>
        <end position="433"/>
    </location>
</feature>
<name>A0ABP0NYJ5_9DINO</name>
<dbReference type="EMBL" id="CAXAMN010022379">
    <property type="protein sequence ID" value="CAK9068875.1"/>
    <property type="molecule type" value="Genomic_DNA"/>
</dbReference>